<dbReference type="InterPro" id="IPR053925">
    <property type="entry name" value="RecX_HTH_3rd"/>
</dbReference>
<sequence>MPKVTKIEVQKNNKERFNLYLDGKFEMGIDINTLVQFNLKKDQLLEEVDMQKIQEFDLYRRGVNMAIQYLSYKKRTEKEVRQYLEKYEMNLNVIQQVIDFCYKEKLIDHEDYAESLKNTMINTTEKGPEIYKQKLYQLGIEPTVIDNYTQLYEQQQPLDDVIKVGKKILKLKKGHEIKVKQKVTQSLLRKGYTLDAIQIVMNELDFFQDEETLDNLLQRDLEKVYNKNCRKYDGNKLIMKTIEALMRKGYKYDKIKSKLEESGISDGTEENE</sequence>
<evidence type="ECO:0000256" key="1">
    <source>
        <dbReference type="ARBA" id="ARBA00004496"/>
    </source>
</evidence>
<dbReference type="InterPro" id="IPR053926">
    <property type="entry name" value="RecX_HTH_1st"/>
</dbReference>
<comment type="subcellular location">
    <subcellularLocation>
        <location evidence="1 5">Cytoplasm</location>
    </subcellularLocation>
</comment>
<reference evidence="8 9" key="1">
    <citation type="submission" date="2018-06" db="EMBL/GenBank/DDBJ databases">
        <authorList>
            <consortium name="Pathogen Informatics"/>
            <person name="Doyle S."/>
        </authorList>
    </citation>
    <scope>NUCLEOTIDE SEQUENCE [LARGE SCALE GENOMIC DNA]</scope>
    <source>
        <strain evidence="8 9">NCTC11807</strain>
    </source>
</reference>
<comment type="function">
    <text evidence="5">Modulates RecA activity.</text>
</comment>
<evidence type="ECO:0000259" key="6">
    <source>
        <dbReference type="Pfam" id="PF21981"/>
    </source>
</evidence>
<evidence type="ECO:0000256" key="2">
    <source>
        <dbReference type="ARBA" id="ARBA00009695"/>
    </source>
</evidence>
<dbReference type="PANTHER" id="PTHR33602">
    <property type="entry name" value="REGULATORY PROTEIN RECX FAMILY PROTEIN"/>
    <property type="match status" value="1"/>
</dbReference>
<evidence type="ECO:0000313" key="9">
    <source>
        <dbReference type="Proteomes" id="UP000255425"/>
    </source>
</evidence>
<dbReference type="AlphaFoldDB" id="A0A380H3B9"/>
<evidence type="ECO:0000256" key="4">
    <source>
        <dbReference type="ARBA" id="ARBA00022490"/>
    </source>
</evidence>
<dbReference type="PANTHER" id="PTHR33602:SF1">
    <property type="entry name" value="REGULATORY PROTEIN RECX FAMILY PROTEIN"/>
    <property type="match status" value="1"/>
</dbReference>
<dbReference type="Proteomes" id="UP000255425">
    <property type="component" value="Unassembled WGS sequence"/>
</dbReference>
<name>A0A380H3B9_9STAP</name>
<dbReference type="GO" id="GO:0006282">
    <property type="term" value="P:regulation of DNA repair"/>
    <property type="evidence" value="ECO:0007669"/>
    <property type="project" value="UniProtKB-UniRule"/>
</dbReference>
<dbReference type="GeneID" id="63936803"/>
<comment type="similarity">
    <text evidence="2 5">Belongs to the RecX family.</text>
</comment>
<evidence type="ECO:0000256" key="3">
    <source>
        <dbReference type="ARBA" id="ARBA00018111"/>
    </source>
</evidence>
<accession>A0A380H3B9</accession>
<dbReference type="HAMAP" id="MF_01114">
    <property type="entry name" value="RecX"/>
    <property type="match status" value="1"/>
</dbReference>
<evidence type="ECO:0000256" key="5">
    <source>
        <dbReference type="HAMAP-Rule" id="MF_01114"/>
    </source>
</evidence>
<dbReference type="InterPro" id="IPR003783">
    <property type="entry name" value="Regulatory_RecX"/>
</dbReference>
<dbReference type="EMBL" id="UHDZ01000001">
    <property type="protein sequence ID" value="SUM70322.1"/>
    <property type="molecule type" value="Genomic_DNA"/>
</dbReference>
<gene>
    <name evidence="5 8" type="primary">recX</name>
    <name evidence="8" type="ORF">NCTC11807_01136</name>
</gene>
<feature type="domain" description="RecX first three-helical" evidence="7">
    <location>
        <begin position="64"/>
        <end position="101"/>
    </location>
</feature>
<dbReference type="NCBIfam" id="NF010733">
    <property type="entry name" value="PRK14135.1"/>
    <property type="match status" value="1"/>
</dbReference>
<dbReference type="Pfam" id="PF21981">
    <property type="entry name" value="RecX_HTH3"/>
    <property type="match status" value="1"/>
</dbReference>
<dbReference type="Gene3D" id="1.10.10.10">
    <property type="entry name" value="Winged helix-like DNA-binding domain superfamily/Winged helix DNA-binding domain"/>
    <property type="match status" value="4"/>
</dbReference>
<feature type="domain" description="RecX third three-helical" evidence="6">
    <location>
        <begin position="161"/>
        <end position="201"/>
    </location>
</feature>
<keyword evidence="4 5" id="KW-0963">Cytoplasm</keyword>
<dbReference type="InterPro" id="IPR036388">
    <property type="entry name" value="WH-like_DNA-bd_sf"/>
</dbReference>
<dbReference type="GO" id="GO:0005737">
    <property type="term" value="C:cytoplasm"/>
    <property type="evidence" value="ECO:0007669"/>
    <property type="project" value="UniProtKB-SubCell"/>
</dbReference>
<organism evidence="8 9">
    <name type="scientific">Staphylococcus saccharolyticus</name>
    <dbReference type="NCBI Taxonomy" id="33028"/>
    <lineage>
        <taxon>Bacteria</taxon>
        <taxon>Bacillati</taxon>
        <taxon>Bacillota</taxon>
        <taxon>Bacilli</taxon>
        <taxon>Bacillales</taxon>
        <taxon>Staphylococcaceae</taxon>
        <taxon>Staphylococcus</taxon>
    </lineage>
</organism>
<keyword evidence="9" id="KW-1185">Reference proteome</keyword>
<protein>
    <recommendedName>
        <fullName evidence="3 5">Regulatory protein RecX</fullName>
    </recommendedName>
</protein>
<proteinExistence type="inferred from homology"/>
<dbReference type="RefSeq" id="WP_115313042.1">
    <property type="nucleotide sequence ID" value="NZ_CP066042.1"/>
</dbReference>
<dbReference type="Pfam" id="PF21982">
    <property type="entry name" value="RecX_HTH1"/>
    <property type="match status" value="1"/>
</dbReference>
<evidence type="ECO:0000313" key="8">
    <source>
        <dbReference type="EMBL" id="SUM70322.1"/>
    </source>
</evidence>
<evidence type="ECO:0000259" key="7">
    <source>
        <dbReference type="Pfam" id="PF21982"/>
    </source>
</evidence>